<comment type="caution">
    <text evidence="1">The sequence shown here is derived from an EMBL/GenBank/DDBJ whole genome shotgun (WGS) entry which is preliminary data.</text>
</comment>
<name>A0A1S8DCH8_9GAMM</name>
<dbReference type="Proteomes" id="UP000242847">
    <property type="component" value="Unassembled WGS sequence"/>
</dbReference>
<dbReference type="STRING" id="254161.SAMN05216256_10188"/>
<proteinExistence type="predicted"/>
<accession>A0A1S8DCH8</accession>
<evidence type="ECO:0000313" key="1">
    <source>
        <dbReference type="EMBL" id="ONM43128.1"/>
    </source>
</evidence>
<protein>
    <submittedName>
        <fullName evidence="1">Uncharacterized protein</fullName>
    </submittedName>
</protein>
<evidence type="ECO:0000313" key="2">
    <source>
        <dbReference type="Proteomes" id="UP000242847"/>
    </source>
</evidence>
<sequence length="125" mass="13794">MPVGVHLEVNMINGQIYRDQTAYELALPADEPEPPNMSSEIGDLMAGVDTELVSYEAFKRCADEELYDLVPDGFCVDLILAASRSSDPAMKLMAKAARKALENHAGTMLDAAWEKEQGRDRSNNF</sequence>
<organism evidence="1 2">
    <name type="scientific">Halopseudomonas pachastrellae</name>
    <dbReference type="NCBI Taxonomy" id="254161"/>
    <lineage>
        <taxon>Bacteria</taxon>
        <taxon>Pseudomonadati</taxon>
        <taxon>Pseudomonadota</taxon>
        <taxon>Gammaproteobacteria</taxon>
        <taxon>Pseudomonadales</taxon>
        <taxon>Pseudomonadaceae</taxon>
        <taxon>Halopseudomonas</taxon>
    </lineage>
</organism>
<keyword evidence="2" id="KW-1185">Reference proteome</keyword>
<dbReference type="AlphaFoldDB" id="A0A1S8DCH8"/>
<dbReference type="EMBL" id="MUBC01000035">
    <property type="protein sequence ID" value="ONM43128.1"/>
    <property type="molecule type" value="Genomic_DNA"/>
</dbReference>
<reference evidence="1 2" key="1">
    <citation type="submission" date="2017-01" db="EMBL/GenBank/DDBJ databases">
        <title>Draft genome sequence of Pseudomonas pachastrellae type strain CCUG 46540T from a deep sea.</title>
        <authorList>
            <person name="Gomila M."/>
            <person name="Mulet M."/>
            <person name="Lalucat J."/>
            <person name="Garcia-Valdes E."/>
        </authorList>
    </citation>
    <scope>NUCLEOTIDE SEQUENCE [LARGE SCALE GENOMIC DNA]</scope>
    <source>
        <strain evidence="1 2">CCUG 46540</strain>
    </source>
</reference>
<gene>
    <name evidence="1" type="ORF">BXT89_14335</name>
</gene>